<sequence>MDGVLSVLLLIHTRPLVWAREIVTKAVRFVVICKTAPNAVLRYIKGGNEEVQAPRGRWDVVYDNASRMNGLCHCIYAPNLLPDVLPF</sequence>
<evidence type="ECO:0000256" key="1">
    <source>
        <dbReference type="SAM" id="SignalP"/>
    </source>
</evidence>
<dbReference type="AlphaFoldDB" id="A0A2M4DMT3"/>
<dbReference type="EMBL" id="GGFL01014686">
    <property type="protein sequence ID" value="MBW78864.1"/>
    <property type="molecule type" value="Transcribed_RNA"/>
</dbReference>
<keyword evidence="1" id="KW-0732">Signal</keyword>
<accession>A0A2M4DMT3</accession>
<feature type="signal peptide" evidence="1">
    <location>
        <begin position="1"/>
        <end position="19"/>
    </location>
</feature>
<feature type="chain" id="PRO_5014669664" evidence="1">
    <location>
        <begin position="20"/>
        <end position="87"/>
    </location>
</feature>
<protein>
    <submittedName>
        <fullName evidence="2">Putative secreted protein</fullName>
    </submittedName>
</protein>
<evidence type="ECO:0000313" key="2">
    <source>
        <dbReference type="EMBL" id="MBW78864.1"/>
    </source>
</evidence>
<name>A0A2M4DMT3_ANODA</name>
<proteinExistence type="predicted"/>
<organism evidence="2">
    <name type="scientific">Anopheles darlingi</name>
    <name type="common">Mosquito</name>
    <dbReference type="NCBI Taxonomy" id="43151"/>
    <lineage>
        <taxon>Eukaryota</taxon>
        <taxon>Metazoa</taxon>
        <taxon>Ecdysozoa</taxon>
        <taxon>Arthropoda</taxon>
        <taxon>Hexapoda</taxon>
        <taxon>Insecta</taxon>
        <taxon>Pterygota</taxon>
        <taxon>Neoptera</taxon>
        <taxon>Endopterygota</taxon>
        <taxon>Diptera</taxon>
        <taxon>Nematocera</taxon>
        <taxon>Culicoidea</taxon>
        <taxon>Culicidae</taxon>
        <taxon>Anophelinae</taxon>
        <taxon>Anopheles</taxon>
    </lineage>
</organism>
<reference evidence="2" key="1">
    <citation type="submission" date="2018-01" db="EMBL/GenBank/DDBJ databases">
        <title>An insight into the sialome of Amazonian anophelines.</title>
        <authorList>
            <person name="Ribeiro J.M."/>
            <person name="Scarpassa V."/>
            <person name="Calvo E."/>
        </authorList>
    </citation>
    <scope>NUCLEOTIDE SEQUENCE</scope>
</reference>